<gene>
    <name evidence="1" type="ORF">M9458_011752</name>
</gene>
<protein>
    <recommendedName>
        <fullName evidence="3">Helicase C-terminal domain-containing protein</fullName>
    </recommendedName>
</protein>
<dbReference type="InterPro" id="IPR027417">
    <property type="entry name" value="P-loop_NTPase"/>
</dbReference>
<proteinExistence type="predicted"/>
<dbReference type="Gene3D" id="3.40.50.300">
    <property type="entry name" value="P-loop containing nucleotide triphosphate hydrolases"/>
    <property type="match status" value="1"/>
</dbReference>
<name>A0ABD0R6W0_CIRMR</name>
<reference evidence="1 2" key="1">
    <citation type="submission" date="2024-05" db="EMBL/GenBank/DDBJ databases">
        <title>Genome sequencing and assembly of Indian major carp, Cirrhinus mrigala (Hamilton, 1822).</title>
        <authorList>
            <person name="Mohindra V."/>
            <person name="Chowdhury L.M."/>
            <person name="Lal K."/>
            <person name="Jena J.K."/>
        </authorList>
    </citation>
    <scope>NUCLEOTIDE SEQUENCE [LARGE SCALE GENOMIC DNA]</scope>
    <source>
        <strain evidence="1">CM1030</strain>
        <tissue evidence="1">Blood</tissue>
    </source>
</reference>
<evidence type="ECO:0000313" key="1">
    <source>
        <dbReference type="EMBL" id="KAL0193456.1"/>
    </source>
</evidence>
<evidence type="ECO:0008006" key="3">
    <source>
        <dbReference type="Google" id="ProtNLM"/>
    </source>
</evidence>
<sequence>MNIIFLFQYNPPVSAAEYVHRVGRTARIGAQGSSLLFLTPSETAFVDVLANHNI</sequence>
<dbReference type="SUPFAM" id="SSF52540">
    <property type="entry name" value="P-loop containing nucleoside triphosphate hydrolases"/>
    <property type="match status" value="1"/>
</dbReference>
<comment type="caution">
    <text evidence="1">The sequence shown here is derived from an EMBL/GenBank/DDBJ whole genome shotgun (WGS) entry which is preliminary data.</text>
</comment>
<keyword evidence="2" id="KW-1185">Reference proteome</keyword>
<dbReference type="EMBL" id="JAMKFB020000005">
    <property type="protein sequence ID" value="KAL0193456.1"/>
    <property type="molecule type" value="Genomic_DNA"/>
</dbReference>
<dbReference type="AlphaFoldDB" id="A0ABD0R6W0"/>
<organism evidence="1 2">
    <name type="scientific">Cirrhinus mrigala</name>
    <name type="common">Mrigala</name>
    <dbReference type="NCBI Taxonomy" id="683832"/>
    <lineage>
        <taxon>Eukaryota</taxon>
        <taxon>Metazoa</taxon>
        <taxon>Chordata</taxon>
        <taxon>Craniata</taxon>
        <taxon>Vertebrata</taxon>
        <taxon>Euteleostomi</taxon>
        <taxon>Actinopterygii</taxon>
        <taxon>Neopterygii</taxon>
        <taxon>Teleostei</taxon>
        <taxon>Ostariophysi</taxon>
        <taxon>Cypriniformes</taxon>
        <taxon>Cyprinidae</taxon>
        <taxon>Labeoninae</taxon>
        <taxon>Labeonini</taxon>
        <taxon>Cirrhinus</taxon>
    </lineage>
</organism>
<dbReference type="Proteomes" id="UP001529510">
    <property type="component" value="Unassembled WGS sequence"/>
</dbReference>
<feature type="non-terminal residue" evidence="1">
    <location>
        <position position="54"/>
    </location>
</feature>
<evidence type="ECO:0000313" key="2">
    <source>
        <dbReference type="Proteomes" id="UP001529510"/>
    </source>
</evidence>
<accession>A0ABD0R6W0</accession>